<protein>
    <submittedName>
        <fullName evidence="2">O-acetyl-ADP-ribose deacetylase (Regulator of RNase III)</fullName>
    </submittedName>
</protein>
<evidence type="ECO:0000259" key="1">
    <source>
        <dbReference type="PROSITE" id="PS51154"/>
    </source>
</evidence>
<dbReference type="InterPro" id="IPR043472">
    <property type="entry name" value="Macro_dom-like"/>
</dbReference>
<proteinExistence type="predicted"/>
<gene>
    <name evidence="2" type="ORF">BZB76_2537</name>
</gene>
<accession>A0A495QUE3</accession>
<evidence type="ECO:0000313" key="3">
    <source>
        <dbReference type="Proteomes" id="UP000274601"/>
    </source>
</evidence>
<feature type="domain" description="Macro" evidence="1">
    <location>
        <begin position="160"/>
        <end position="381"/>
    </location>
</feature>
<name>A0A495QUE3_9ACTN</name>
<keyword evidence="3" id="KW-1185">Reference proteome</keyword>
<dbReference type="PROSITE" id="PS51154">
    <property type="entry name" value="MACRO"/>
    <property type="match status" value="1"/>
</dbReference>
<dbReference type="Proteomes" id="UP000274601">
    <property type="component" value="Unassembled WGS sequence"/>
</dbReference>
<reference evidence="2 3" key="1">
    <citation type="submission" date="2018-10" db="EMBL/GenBank/DDBJ databases">
        <title>Genomic Encyclopedia of Archaeal and Bacterial Type Strains, Phase II (KMG-II): from individual species to whole genera.</title>
        <authorList>
            <person name="Goeker M."/>
        </authorList>
    </citation>
    <scope>NUCLEOTIDE SEQUENCE [LARGE SCALE GENOMIC DNA]</scope>
    <source>
        <strain evidence="2 3">DSM 43383</strain>
    </source>
</reference>
<comment type="caution">
    <text evidence="2">The sequence shown here is derived from an EMBL/GenBank/DDBJ whole genome shotgun (WGS) entry which is preliminary data.</text>
</comment>
<organism evidence="2 3">
    <name type="scientific">Actinomadura pelletieri DSM 43383</name>
    <dbReference type="NCBI Taxonomy" id="1120940"/>
    <lineage>
        <taxon>Bacteria</taxon>
        <taxon>Bacillati</taxon>
        <taxon>Actinomycetota</taxon>
        <taxon>Actinomycetes</taxon>
        <taxon>Streptosporangiales</taxon>
        <taxon>Thermomonosporaceae</taxon>
        <taxon>Actinomadura</taxon>
    </lineage>
</organism>
<dbReference type="SUPFAM" id="SSF52949">
    <property type="entry name" value="Macro domain-like"/>
    <property type="match status" value="1"/>
</dbReference>
<dbReference type="AlphaFoldDB" id="A0A495QUE3"/>
<dbReference type="OrthoDB" id="5141210at2"/>
<dbReference type="Gene3D" id="3.40.220.10">
    <property type="entry name" value="Leucine Aminopeptidase, subunit E, domain 1"/>
    <property type="match status" value="1"/>
</dbReference>
<dbReference type="InterPro" id="IPR002589">
    <property type="entry name" value="Macro_dom"/>
</dbReference>
<dbReference type="RefSeq" id="WP_121434387.1">
    <property type="nucleotide sequence ID" value="NZ_RBWU01000002.1"/>
</dbReference>
<sequence>MQAPAHWNLVADIHLLRRKGLTQVRDLPLAALDAVAAVCRHTAGEVADEGDGQESGEFRPTVLEEILREAVDLLGGGNLSTAAEYVFGLAEGTRDWPIGDRRKRAAAVYGISTERFRKRHEQLIVEQTAEAMLRLCRAEADRDKEGSKHHREPLGKPVTPLTVLKIDTGGKPLTLHVGPVELLRDVDVVVTSENTYLEMSRFFRDTQSAAVRRAGARLGESGEVLDDTVHRELTEWRREHGRIGLSVAPGTVAATGSGEMRDAGVRRVYHAAVAVPEAGGLAYRVAPDAVARAVKNVFRLAAQERRQVTPPLRSIAFPLFGAGRGGLAPEESFAWLWSSIERNTALRGDPWTGPFPWELHVITRSARSASAVLRAFGRPPL</sequence>
<dbReference type="EMBL" id="RBWU01000002">
    <property type="protein sequence ID" value="RKS77162.1"/>
    <property type="molecule type" value="Genomic_DNA"/>
</dbReference>
<evidence type="ECO:0000313" key="2">
    <source>
        <dbReference type="EMBL" id="RKS77162.1"/>
    </source>
</evidence>